<dbReference type="InterPro" id="IPR011600">
    <property type="entry name" value="Pept_C14_caspase"/>
</dbReference>
<dbReference type="RefSeq" id="WP_155052869.1">
    <property type="nucleotide sequence ID" value="NZ_BAAAIB010000008.1"/>
</dbReference>
<comment type="caution">
    <text evidence="2">The sequence shown here is derived from an EMBL/GenBank/DDBJ whole genome shotgun (WGS) entry which is preliminary data.</text>
</comment>
<dbReference type="AlphaFoldDB" id="A0A6I3MEP0"/>
<feature type="domain" description="Peptidase C14 caspase" evidence="1">
    <location>
        <begin position="28"/>
        <end position="100"/>
    </location>
</feature>
<gene>
    <name evidence="2" type="ORF">GJ743_15805</name>
</gene>
<evidence type="ECO:0000313" key="2">
    <source>
        <dbReference type="EMBL" id="MTH69836.1"/>
    </source>
</evidence>
<dbReference type="Pfam" id="PF00656">
    <property type="entry name" value="Peptidase_C14"/>
    <property type="match status" value="1"/>
</dbReference>
<dbReference type="GO" id="GO:0004197">
    <property type="term" value="F:cysteine-type endopeptidase activity"/>
    <property type="evidence" value="ECO:0007669"/>
    <property type="project" value="InterPro"/>
</dbReference>
<dbReference type="Proteomes" id="UP000433071">
    <property type="component" value="Unassembled WGS sequence"/>
</dbReference>
<dbReference type="EMBL" id="WMLB01000036">
    <property type="protein sequence ID" value="MTH69836.1"/>
    <property type="molecule type" value="Genomic_DNA"/>
</dbReference>
<dbReference type="Gene3D" id="3.40.50.1460">
    <property type="match status" value="1"/>
</dbReference>
<keyword evidence="3" id="KW-1185">Reference proteome</keyword>
<evidence type="ECO:0000313" key="3">
    <source>
        <dbReference type="Proteomes" id="UP000433071"/>
    </source>
</evidence>
<sequence length="113" mass="12488">MTGGEAPDNERTVGPLPVAQRYGALANRWAIIVGISMYAHDRLNLAWANRDAKELYKLIQTPAGGGFEPERIELVIDEKATTAAITKALRSFLKKPAREDVVQEARKEDPELS</sequence>
<reference evidence="2 3" key="1">
    <citation type="submission" date="2019-11" db="EMBL/GenBank/DDBJ databases">
        <title>Agromyces kandeliae sp. nov., isolated from mangrove soil.</title>
        <authorList>
            <person name="Wang R."/>
        </authorList>
    </citation>
    <scope>NUCLEOTIDE SEQUENCE [LARGE SCALE GENOMIC DNA]</scope>
    <source>
        <strain evidence="2 3">JCM 11433</strain>
    </source>
</reference>
<name>A0A6I3MEP0_9MICO</name>
<evidence type="ECO:0000259" key="1">
    <source>
        <dbReference type="Pfam" id="PF00656"/>
    </source>
</evidence>
<dbReference type="GO" id="GO:0006508">
    <property type="term" value="P:proteolysis"/>
    <property type="evidence" value="ECO:0007669"/>
    <property type="project" value="InterPro"/>
</dbReference>
<organism evidence="2 3">
    <name type="scientific">Agromyces bracchium</name>
    <dbReference type="NCBI Taxonomy" id="88376"/>
    <lineage>
        <taxon>Bacteria</taxon>
        <taxon>Bacillati</taxon>
        <taxon>Actinomycetota</taxon>
        <taxon>Actinomycetes</taxon>
        <taxon>Micrococcales</taxon>
        <taxon>Microbacteriaceae</taxon>
        <taxon>Agromyces</taxon>
    </lineage>
</organism>
<proteinExistence type="predicted"/>
<accession>A0A6I3MEP0</accession>
<protein>
    <recommendedName>
        <fullName evidence="1">Peptidase C14 caspase domain-containing protein</fullName>
    </recommendedName>
</protein>